<dbReference type="InterPro" id="IPR016186">
    <property type="entry name" value="C-type_lectin-like/link_sf"/>
</dbReference>
<feature type="non-terminal residue" evidence="3">
    <location>
        <position position="140"/>
    </location>
</feature>
<dbReference type="SUPFAM" id="SSF56436">
    <property type="entry name" value="C-type lectin-like"/>
    <property type="match status" value="1"/>
</dbReference>
<dbReference type="InterPro" id="IPR050111">
    <property type="entry name" value="C-type_lectin/snaclec_domain"/>
</dbReference>
<keyword evidence="4" id="KW-1185">Reference proteome</keyword>
<comment type="caution">
    <text evidence="3">The sequence shown here is derived from an EMBL/GenBank/DDBJ whole genome shotgun (WGS) entry which is preliminary data.</text>
</comment>
<organism evidence="3 4">
    <name type="scientific">Pelecanoides urinatrix</name>
    <name type="common">Common diving petrel</name>
    <name type="synonym">Procellaria urinatrix</name>
    <dbReference type="NCBI Taxonomy" id="37079"/>
    <lineage>
        <taxon>Eukaryota</taxon>
        <taxon>Metazoa</taxon>
        <taxon>Chordata</taxon>
        <taxon>Craniata</taxon>
        <taxon>Vertebrata</taxon>
        <taxon>Euteleostomi</taxon>
        <taxon>Archelosauria</taxon>
        <taxon>Archosauria</taxon>
        <taxon>Dinosauria</taxon>
        <taxon>Saurischia</taxon>
        <taxon>Theropoda</taxon>
        <taxon>Coelurosauria</taxon>
        <taxon>Aves</taxon>
        <taxon>Neognathae</taxon>
        <taxon>Neoaves</taxon>
        <taxon>Aequornithes</taxon>
        <taxon>Procellariiformes</taxon>
        <taxon>Procellariidae</taxon>
        <taxon>Pelecanoides</taxon>
    </lineage>
</organism>
<dbReference type="InterPro" id="IPR001304">
    <property type="entry name" value="C-type_lectin-like"/>
</dbReference>
<dbReference type="EMBL" id="VZTQ01007875">
    <property type="protein sequence ID" value="NXT37880.1"/>
    <property type="molecule type" value="Genomic_DNA"/>
</dbReference>
<accession>A0A7L3C2T6</accession>
<dbReference type="PROSITE" id="PS50041">
    <property type="entry name" value="C_TYPE_LECTIN_2"/>
    <property type="match status" value="1"/>
</dbReference>
<keyword evidence="1" id="KW-0430">Lectin</keyword>
<evidence type="ECO:0000259" key="2">
    <source>
        <dbReference type="PROSITE" id="PS50041"/>
    </source>
</evidence>
<dbReference type="Proteomes" id="UP000555367">
    <property type="component" value="Unassembled WGS sequence"/>
</dbReference>
<dbReference type="InterPro" id="IPR016187">
    <property type="entry name" value="CTDL_fold"/>
</dbReference>
<dbReference type="CDD" id="cd03590">
    <property type="entry name" value="CLECT_DC-SIGN_like"/>
    <property type="match status" value="1"/>
</dbReference>
<dbReference type="InterPro" id="IPR033989">
    <property type="entry name" value="CD209-like_CTLD"/>
</dbReference>
<proteinExistence type="predicted"/>
<feature type="non-terminal residue" evidence="3">
    <location>
        <position position="1"/>
    </location>
</feature>
<evidence type="ECO:0000256" key="1">
    <source>
        <dbReference type="ARBA" id="ARBA00022734"/>
    </source>
</evidence>
<dbReference type="Pfam" id="PF00059">
    <property type="entry name" value="Lectin_C"/>
    <property type="match status" value="1"/>
</dbReference>
<evidence type="ECO:0000313" key="4">
    <source>
        <dbReference type="Proteomes" id="UP000555367"/>
    </source>
</evidence>
<dbReference type="AlphaFoldDB" id="A0A7L3C2T6"/>
<reference evidence="3 4" key="1">
    <citation type="submission" date="2019-09" db="EMBL/GenBank/DDBJ databases">
        <title>Bird 10,000 Genomes (B10K) Project - Family phase.</title>
        <authorList>
            <person name="Zhang G."/>
        </authorList>
    </citation>
    <scope>NUCLEOTIDE SEQUENCE [LARGE SCALE GENOMIC DNA]</scope>
    <source>
        <strain evidence="3">B10K-DU-012-45</strain>
    </source>
</reference>
<sequence length="140" mass="16125">ISAISPRTGRGWTCCPKGWKRFQKSCYYLSDDQMPWPESVRNCTGMGSQLVVISTQAEQNFVSKELPQSSRGRNYYIGLRAQEVGQWRWLDQTPYNETAAFWRIGEPSNVIAEMCVVIHSASAIRNWNDVPCRSHYRICE</sequence>
<dbReference type="PANTHER" id="PTHR22803">
    <property type="entry name" value="MANNOSE, PHOSPHOLIPASE, LECTIN RECEPTOR RELATED"/>
    <property type="match status" value="1"/>
</dbReference>
<feature type="domain" description="C-type lectin" evidence="2">
    <location>
        <begin position="22"/>
        <end position="132"/>
    </location>
</feature>
<evidence type="ECO:0000313" key="3">
    <source>
        <dbReference type="EMBL" id="NXT37880.1"/>
    </source>
</evidence>
<dbReference type="SMART" id="SM00034">
    <property type="entry name" value="CLECT"/>
    <property type="match status" value="1"/>
</dbReference>
<protein>
    <submittedName>
        <fullName evidence="3">CLC4D protein</fullName>
    </submittedName>
</protein>
<dbReference type="Gene3D" id="3.10.100.10">
    <property type="entry name" value="Mannose-Binding Protein A, subunit A"/>
    <property type="match status" value="1"/>
</dbReference>
<dbReference type="OrthoDB" id="6133475at2759"/>
<name>A0A7L3C2T6_PELUR</name>
<dbReference type="GO" id="GO:0030246">
    <property type="term" value="F:carbohydrate binding"/>
    <property type="evidence" value="ECO:0007669"/>
    <property type="project" value="UniProtKB-KW"/>
</dbReference>
<gene>
    <name evidence="3" type="primary">Clec4d_0</name>
    <name evidence="3" type="ORF">PELURI_R04825</name>
</gene>